<evidence type="ECO:0008006" key="3">
    <source>
        <dbReference type="Google" id="ProtNLM"/>
    </source>
</evidence>
<dbReference type="EMBL" id="CP075546">
    <property type="protein sequence ID" value="QVV88900.1"/>
    <property type="molecule type" value="Genomic_DNA"/>
</dbReference>
<dbReference type="AlphaFoldDB" id="A0A8E7AY27"/>
<dbReference type="RefSeq" id="WP_214419703.1">
    <property type="nucleotide sequence ID" value="NZ_CP075546.1"/>
</dbReference>
<dbReference type="InterPro" id="IPR012349">
    <property type="entry name" value="Split_barrel_FMN-bd"/>
</dbReference>
<dbReference type="Proteomes" id="UP000680656">
    <property type="component" value="Chromosome"/>
</dbReference>
<reference evidence="1 2" key="1">
    <citation type="submission" date="2021-05" db="EMBL/GenBank/DDBJ databases">
        <title>A novel Methanospirillum isolate from a pyrite-forming mixed culture.</title>
        <authorList>
            <person name="Bunk B."/>
            <person name="Sproer C."/>
            <person name="Spring S."/>
            <person name="Pester M."/>
        </authorList>
    </citation>
    <scope>NUCLEOTIDE SEQUENCE [LARGE SCALE GENOMIC DNA]</scope>
    <source>
        <strain evidence="1 2">J.3.6.1-F.2.7.3</strain>
    </source>
</reference>
<gene>
    <name evidence="1" type="ORF">KHC33_16605</name>
</gene>
<sequence length="154" mass="16739">MSIILTERMKGWIELMGCHLCVATPEGVPLVTVSRFARVTKPDQVAFAMEKGEIGLIEAAVTKNPWVAFGVSRQGGIRAAYQFKGKGKILKSGPEFESLKQMAEGIATDTVLVVDLTELYCTKPGAEAGQRLDVMAPDAVDAWEKARWTDIPGK</sequence>
<evidence type="ECO:0000313" key="2">
    <source>
        <dbReference type="Proteomes" id="UP000680656"/>
    </source>
</evidence>
<name>A0A8E7AY27_9EURY</name>
<proteinExistence type="predicted"/>
<dbReference type="GeneID" id="65098839"/>
<accession>A0A8E7AY27</accession>
<dbReference type="Gene3D" id="2.30.110.10">
    <property type="entry name" value="Electron Transport, Fmn-binding Protein, Chain A"/>
    <property type="match status" value="1"/>
</dbReference>
<organism evidence="1 2">
    <name type="scientific">Methanospirillum purgamenti</name>
    <dbReference type="NCBI Taxonomy" id="2834276"/>
    <lineage>
        <taxon>Archaea</taxon>
        <taxon>Methanobacteriati</taxon>
        <taxon>Methanobacteriota</taxon>
        <taxon>Stenosarchaea group</taxon>
        <taxon>Methanomicrobia</taxon>
        <taxon>Methanomicrobiales</taxon>
        <taxon>Methanospirillaceae</taxon>
        <taxon>Methanospirillum</taxon>
    </lineage>
</organism>
<keyword evidence="2" id="KW-1185">Reference proteome</keyword>
<dbReference type="KEGG" id="mrtj:KHC33_16605"/>
<evidence type="ECO:0000313" key="1">
    <source>
        <dbReference type="EMBL" id="QVV88900.1"/>
    </source>
</evidence>
<dbReference type="SUPFAM" id="SSF50475">
    <property type="entry name" value="FMN-binding split barrel"/>
    <property type="match status" value="1"/>
</dbReference>
<protein>
    <recommendedName>
        <fullName evidence="3">Pyridoxamine 5'-phosphate oxidase family protein</fullName>
    </recommendedName>
</protein>